<evidence type="ECO:0000313" key="2">
    <source>
        <dbReference type="EMBL" id="RVW31423.1"/>
    </source>
</evidence>
<feature type="compositionally biased region" description="Polar residues" evidence="1">
    <location>
        <begin position="29"/>
        <end position="47"/>
    </location>
</feature>
<protein>
    <submittedName>
        <fullName evidence="3">Uncharacterized protein</fullName>
    </submittedName>
</protein>
<comment type="caution">
    <text evidence="3">The sequence shown here is derived from an EMBL/GenBank/DDBJ whole genome shotgun (WGS) entry which is preliminary data.</text>
</comment>
<dbReference type="OMA" id="ATISECC"/>
<evidence type="ECO:0000313" key="4">
    <source>
        <dbReference type="Proteomes" id="UP000288805"/>
    </source>
</evidence>
<evidence type="ECO:0000256" key="1">
    <source>
        <dbReference type="SAM" id="MobiDB-lite"/>
    </source>
</evidence>
<dbReference type="PANTHER" id="PTHR36747">
    <property type="entry name" value="HYDROXYPROLINE-RICH GLYCOPROTEIN FAMILY PROTEIN"/>
    <property type="match status" value="1"/>
</dbReference>
<sequence>METVLETPLKNPVQSENPLSDYKTPPPNQETAQKIQNSANDSGNKTATPDRLKVPKAFKYPERYRSPTDLMISPVSKGLLARSRKTGSLLPPAKIQPKVQDLRVQEVGLFQA</sequence>
<dbReference type="KEGG" id="vvi:100244709"/>
<proteinExistence type="predicted"/>
<evidence type="ECO:0000313" key="3">
    <source>
        <dbReference type="EMBL" id="RVW82748.1"/>
    </source>
</evidence>
<dbReference type="EMBL" id="QGNW01001754">
    <property type="protein sequence ID" value="RVW31423.1"/>
    <property type="molecule type" value="Genomic_DNA"/>
</dbReference>
<dbReference type="Proteomes" id="UP000288805">
    <property type="component" value="Unassembled WGS sequence"/>
</dbReference>
<feature type="region of interest" description="Disordered" evidence="1">
    <location>
        <begin position="1"/>
        <end position="57"/>
    </location>
</feature>
<dbReference type="PANTHER" id="PTHR36747:SF1">
    <property type="entry name" value="HYDROXYPROLINE-RICH GLYCOPROTEIN FAMILY PROTEIN"/>
    <property type="match status" value="1"/>
</dbReference>
<name>A0A438HE59_VITVI</name>
<gene>
    <name evidence="3" type="ORF">CK203_046926</name>
    <name evidence="2" type="ORF">CK203_086788</name>
</gene>
<feature type="compositionally biased region" description="Basic and acidic residues" evidence="1">
    <location>
        <begin position="48"/>
        <end position="57"/>
    </location>
</feature>
<dbReference type="AlphaFoldDB" id="A0A438HE59"/>
<dbReference type="OrthoDB" id="1903715at2759"/>
<organism evidence="3 4">
    <name type="scientific">Vitis vinifera</name>
    <name type="common">Grape</name>
    <dbReference type="NCBI Taxonomy" id="29760"/>
    <lineage>
        <taxon>Eukaryota</taxon>
        <taxon>Viridiplantae</taxon>
        <taxon>Streptophyta</taxon>
        <taxon>Embryophyta</taxon>
        <taxon>Tracheophyta</taxon>
        <taxon>Spermatophyta</taxon>
        <taxon>Magnoliopsida</taxon>
        <taxon>eudicotyledons</taxon>
        <taxon>Gunneridae</taxon>
        <taxon>Pentapetalae</taxon>
        <taxon>rosids</taxon>
        <taxon>Vitales</taxon>
        <taxon>Vitaceae</taxon>
        <taxon>Viteae</taxon>
        <taxon>Vitis</taxon>
    </lineage>
</organism>
<accession>A0A438HE59</accession>
<dbReference type="EMBL" id="QGNW01000236">
    <property type="protein sequence ID" value="RVW82748.1"/>
    <property type="molecule type" value="Genomic_DNA"/>
</dbReference>
<reference evidence="3 4" key="1">
    <citation type="journal article" date="2018" name="PLoS Genet.">
        <title>Population sequencing reveals clonal diversity and ancestral inbreeding in the grapevine cultivar Chardonnay.</title>
        <authorList>
            <person name="Roach M.J."/>
            <person name="Johnson D.L."/>
            <person name="Bohlmann J."/>
            <person name="van Vuuren H.J."/>
            <person name="Jones S.J."/>
            <person name="Pretorius I.S."/>
            <person name="Schmidt S.A."/>
            <person name="Borneman A.R."/>
        </authorList>
    </citation>
    <scope>NUCLEOTIDE SEQUENCE [LARGE SCALE GENOMIC DNA]</scope>
    <source>
        <strain evidence="4">cv. Chardonnay</strain>
        <strain evidence="3">I10V1</strain>
        <tissue evidence="3">Leaf</tissue>
    </source>
</reference>